<organism evidence="1 2">
    <name type="scientific">Streblomastix strix</name>
    <dbReference type="NCBI Taxonomy" id="222440"/>
    <lineage>
        <taxon>Eukaryota</taxon>
        <taxon>Metamonada</taxon>
        <taxon>Preaxostyla</taxon>
        <taxon>Oxymonadida</taxon>
        <taxon>Streblomastigidae</taxon>
        <taxon>Streblomastix</taxon>
    </lineage>
</organism>
<dbReference type="Proteomes" id="UP000324800">
    <property type="component" value="Unassembled WGS sequence"/>
</dbReference>
<comment type="caution">
    <text evidence="1">The sequence shown here is derived from an EMBL/GenBank/DDBJ whole genome shotgun (WGS) entry which is preliminary data.</text>
</comment>
<gene>
    <name evidence="1" type="ORF">EZS28_046761</name>
</gene>
<dbReference type="EMBL" id="SNRW01030974">
    <property type="protein sequence ID" value="KAA6357713.1"/>
    <property type="molecule type" value="Genomic_DNA"/>
</dbReference>
<sequence length="78" mass="8577">IPEQFLLGILAQVSLSSRCTDENEAVVAVTTLDAMVKCRENHESLLQAGLIELVEELIHSRKDAALVITLKLICSLME</sequence>
<feature type="non-terminal residue" evidence="1">
    <location>
        <position position="1"/>
    </location>
</feature>
<proteinExistence type="predicted"/>
<reference evidence="1 2" key="1">
    <citation type="submission" date="2019-03" db="EMBL/GenBank/DDBJ databases">
        <title>Single cell metagenomics reveals metabolic interactions within the superorganism composed of flagellate Streblomastix strix and complex community of Bacteroidetes bacteria on its surface.</title>
        <authorList>
            <person name="Treitli S.C."/>
            <person name="Kolisko M."/>
            <person name="Husnik F."/>
            <person name="Keeling P."/>
            <person name="Hampl V."/>
        </authorList>
    </citation>
    <scope>NUCLEOTIDE SEQUENCE [LARGE SCALE GENOMIC DNA]</scope>
    <source>
        <strain evidence="1">ST1C</strain>
    </source>
</reference>
<dbReference type="AlphaFoldDB" id="A0A5J4TIZ7"/>
<accession>A0A5J4TIZ7</accession>
<protein>
    <submittedName>
        <fullName evidence="1">Uncharacterized protein</fullName>
    </submittedName>
</protein>
<name>A0A5J4TIZ7_9EUKA</name>
<evidence type="ECO:0000313" key="2">
    <source>
        <dbReference type="Proteomes" id="UP000324800"/>
    </source>
</evidence>
<evidence type="ECO:0000313" key="1">
    <source>
        <dbReference type="EMBL" id="KAA6357713.1"/>
    </source>
</evidence>